<reference evidence="2" key="2">
    <citation type="journal article" date="2021" name="PeerJ">
        <title>Extensive microbial diversity within the chicken gut microbiome revealed by metagenomics and culture.</title>
        <authorList>
            <person name="Gilroy R."/>
            <person name="Ravi A."/>
            <person name="Getino M."/>
            <person name="Pursley I."/>
            <person name="Horton D.L."/>
            <person name="Alikhan N.F."/>
            <person name="Baker D."/>
            <person name="Gharbi K."/>
            <person name="Hall N."/>
            <person name="Watson M."/>
            <person name="Adriaenssens E.M."/>
            <person name="Foster-Nyarko E."/>
            <person name="Jarju S."/>
            <person name="Secka A."/>
            <person name="Antonio M."/>
            <person name="Oren A."/>
            <person name="Chaudhuri R.R."/>
            <person name="La Ragione R."/>
            <person name="Hildebrand F."/>
            <person name="Pallen M.J."/>
        </authorList>
    </citation>
    <scope>NUCLEOTIDE SEQUENCE</scope>
    <source>
        <strain evidence="2">ChiGjej1B1-2707</strain>
    </source>
</reference>
<sequence>MVISSLVVEVMPNELQAACSSLAAINGVEVHGARDNRLVVTIEAETVDESHDIASSFISISGVYGINLVYANFEDDPTLARAQGRAIEGRTDPQ</sequence>
<dbReference type="InterPro" id="IPR005623">
    <property type="entry name" value="Chaperone_NapD_NO3_reduct"/>
</dbReference>
<evidence type="ECO:0000256" key="1">
    <source>
        <dbReference type="HAMAP-Rule" id="MF_02200"/>
    </source>
</evidence>
<comment type="subcellular location">
    <subcellularLocation>
        <location evidence="1">Cytoplasm</location>
    </subcellularLocation>
</comment>
<comment type="caution">
    <text evidence="2">The sequence shown here is derived from an EMBL/GenBank/DDBJ whole genome shotgun (WGS) entry which is preliminary data.</text>
</comment>
<evidence type="ECO:0000313" key="3">
    <source>
        <dbReference type="Proteomes" id="UP000824261"/>
    </source>
</evidence>
<proteinExistence type="inferred from homology"/>
<dbReference type="Gene3D" id="3.30.70.920">
    <property type="match status" value="1"/>
</dbReference>
<keyword evidence="1" id="KW-0963">Cytoplasm</keyword>
<dbReference type="Proteomes" id="UP000824261">
    <property type="component" value="Unassembled WGS sequence"/>
</dbReference>
<dbReference type="Pfam" id="PF03927">
    <property type="entry name" value="NapD"/>
    <property type="match status" value="1"/>
</dbReference>
<dbReference type="GO" id="GO:0005737">
    <property type="term" value="C:cytoplasm"/>
    <property type="evidence" value="ECO:0007669"/>
    <property type="project" value="UniProtKB-SubCell"/>
</dbReference>
<dbReference type="EMBL" id="DVGB01000071">
    <property type="protein sequence ID" value="HIR01767.1"/>
    <property type="molecule type" value="Genomic_DNA"/>
</dbReference>
<evidence type="ECO:0000313" key="2">
    <source>
        <dbReference type="EMBL" id="HIR01767.1"/>
    </source>
</evidence>
<dbReference type="GO" id="GO:0005048">
    <property type="term" value="F:signal sequence binding"/>
    <property type="evidence" value="ECO:0007669"/>
    <property type="project" value="UniProtKB-UniRule"/>
</dbReference>
<gene>
    <name evidence="1" type="primary">napD</name>
    <name evidence="2" type="ORF">IAA69_05840</name>
</gene>
<reference evidence="2" key="1">
    <citation type="submission" date="2020-10" db="EMBL/GenBank/DDBJ databases">
        <authorList>
            <person name="Gilroy R."/>
        </authorList>
    </citation>
    <scope>NUCLEOTIDE SEQUENCE</scope>
    <source>
        <strain evidence="2">ChiGjej1B1-2707</strain>
    </source>
</reference>
<organism evidence="2 3">
    <name type="scientific">Candidatus Aveggerthella stercoripullorum</name>
    <dbReference type="NCBI Taxonomy" id="2840688"/>
    <lineage>
        <taxon>Bacteria</taxon>
        <taxon>Bacillati</taxon>
        <taxon>Actinomycetota</taxon>
        <taxon>Coriobacteriia</taxon>
        <taxon>Eggerthellales</taxon>
        <taxon>Eggerthellaceae</taxon>
        <taxon>Eggerthellaceae incertae sedis</taxon>
        <taxon>Candidatus Aveggerthella</taxon>
    </lineage>
</organism>
<dbReference type="AlphaFoldDB" id="A0A9D1A0L8"/>
<comment type="similarity">
    <text evidence="1">Belongs to the NapD family.</text>
</comment>
<keyword evidence="1" id="KW-0143">Chaperone</keyword>
<comment type="function">
    <text evidence="1">Chaperone for NapA, the catalytic subunit of the periplasmic nitrate reductase. It binds directly and specifically to the twin-arginine signal peptide of NapA, preventing premature interaction with the Tat translocase and premature export.</text>
</comment>
<accession>A0A9D1A0L8</accession>
<comment type="subunit">
    <text evidence="1">Interacts with the cytoplasmic NapA precursor.</text>
</comment>
<dbReference type="HAMAP" id="MF_02200">
    <property type="entry name" value="NapD"/>
    <property type="match status" value="1"/>
</dbReference>
<protein>
    <recommendedName>
        <fullName evidence="1">Chaperone NapD</fullName>
    </recommendedName>
    <alternativeName>
        <fullName evidence="1">NapA signal peptide-binding chaperone NapD</fullName>
    </alternativeName>
</protein>
<dbReference type="GO" id="GO:0051224">
    <property type="term" value="P:negative regulation of protein transport"/>
    <property type="evidence" value="ECO:0007669"/>
    <property type="project" value="UniProtKB-UniRule"/>
</dbReference>
<name>A0A9D1A0L8_9ACTN</name>